<evidence type="ECO:0000256" key="1">
    <source>
        <dbReference type="ARBA" id="ARBA00007422"/>
    </source>
</evidence>
<dbReference type="PANTHER" id="PTHR21139">
    <property type="entry name" value="TRIOSEPHOSPHATE ISOMERASE"/>
    <property type="match status" value="1"/>
</dbReference>
<dbReference type="AlphaFoldDB" id="A0A9R1VVB8"/>
<keyword evidence="6" id="KW-1185">Reference proteome</keyword>
<dbReference type="GO" id="GO:0019563">
    <property type="term" value="P:glycerol catabolic process"/>
    <property type="evidence" value="ECO:0000318"/>
    <property type="project" value="GO_Central"/>
</dbReference>
<dbReference type="GO" id="GO:0004807">
    <property type="term" value="F:triose-phosphate isomerase activity"/>
    <property type="evidence" value="ECO:0000318"/>
    <property type="project" value="GO_Central"/>
</dbReference>
<dbReference type="GO" id="GO:0006096">
    <property type="term" value="P:glycolytic process"/>
    <property type="evidence" value="ECO:0000318"/>
    <property type="project" value="GO_Central"/>
</dbReference>
<keyword evidence="3" id="KW-0413">Isomerase</keyword>
<evidence type="ECO:0000313" key="6">
    <source>
        <dbReference type="Proteomes" id="UP000235145"/>
    </source>
</evidence>
<dbReference type="Pfam" id="PF00121">
    <property type="entry name" value="TIM"/>
    <property type="match status" value="1"/>
</dbReference>
<evidence type="ECO:0000313" key="5">
    <source>
        <dbReference type="EMBL" id="KAJ0211316.1"/>
    </source>
</evidence>
<evidence type="ECO:0000256" key="3">
    <source>
        <dbReference type="ARBA" id="ARBA00023235"/>
    </source>
</evidence>
<protein>
    <submittedName>
        <fullName evidence="5">Uncharacterized protein</fullName>
    </submittedName>
</protein>
<comment type="pathway">
    <text evidence="4">Carbohydrate biosynthesis.</text>
</comment>
<sequence length="112" mass="12485">MSSLVSFLFDKIYTKRNVSMYVDFVGDKVAYALSQSLKVIACIGETLQEQEDGTTMKVVAAQTTTIADKIKNWDNVWAIGTVKVATPAQAQEVSRRVLEQVAFYSNRSDQQV</sequence>
<dbReference type="Proteomes" id="UP000235145">
    <property type="component" value="Unassembled WGS sequence"/>
</dbReference>
<dbReference type="GO" id="GO:0046166">
    <property type="term" value="P:glyceraldehyde-3-phosphate biosynthetic process"/>
    <property type="evidence" value="ECO:0000318"/>
    <property type="project" value="GO_Central"/>
</dbReference>
<dbReference type="InterPro" id="IPR013785">
    <property type="entry name" value="Aldolase_TIM"/>
</dbReference>
<dbReference type="SUPFAM" id="SSF51351">
    <property type="entry name" value="Triosephosphate isomerase (TIM)"/>
    <property type="match status" value="1"/>
</dbReference>
<dbReference type="GO" id="GO:0006094">
    <property type="term" value="P:gluconeogenesis"/>
    <property type="evidence" value="ECO:0000318"/>
    <property type="project" value="GO_Central"/>
</dbReference>
<dbReference type="InterPro" id="IPR000652">
    <property type="entry name" value="Triosephosphate_isomerase"/>
</dbReference>
<organism evidence="5 6">
    <name type="scientific">Lactuca sativa</name>
    <name type="common">Garden lettuce</name>
    <dbReference type="NCBI Taxonomy" id="4236"/>
    <lineage>
        <taxon>Eukaryota</taxon>
        <taxon>Viridiplantae</taxon>
        <taxon>Streptophyta</taxon>
        <taxon>Embryophyta</taxon>
        <taxon>Tracheophyta</taxon>
        <taxon>Spermatophyta</taxon>
        <taxon>Magnoliopsida</taxon>
        <taxon>eudicotyledons</taxon>
        <taxon>Gunneridae</taxon>
        <taxon>Pentapetalae</taxon>
        <taxon>asterids</taxon>
        <taxon>campanulids</taxon>
        <taxon>Asterales</taxon>
        <taxon>Asteraceae</taxon>
        <taxon>Cichorioideae</taxon>
        <taxon>Cichorieae</taxon>
        <taxon>Lactucinae</taxon>
        <taxon>Lactuca</taxon>
    </lineage>
</organism>
<gene>
    <name evidence="5" type="ORF">LSAT_V11C400196730</name>
</gene>
<dbReference type="PANTHER" id="PTHR21139:SF40">
    <property type="entry name" value="TRIOSEPHOSPHATE ISOMERASE-RELATED"/>
    <property type="match status" value="1"/>
</dbReference>
<dbReference type="Gene3D" id="3.20.20.70">
    <property type="entry name" value="Aldolase class I"/>
    <property type="match status" value="1"/>
</dbReference>
<evidence type="ECO:0000256" key="2">
    <source>
        <dbReference type="ARBA" id="ARBA00011738"/>
    </source>
</evidence>
<comment type="caution">
    <text evidence="5">The sequence shown here is derived from an EMBL/GenBank/DDBJ whole genome shotgun (WGS) entry which is preliminary data.</text>
</comment>
<dbReference type="GO" id="GO:0005829">
    <property type="term" value="C:cytosol"/>
    <property type="evidence" value="ECO:0000318"/>
    <property type="project" value="GO_Central"/>
</dbReference>
<comment type="similarity">
    <text evidence="1">Belongs to the triosephosphate isomerase family.</text>
</comment>
<evidence type="ECO:0000256" key="4">
    <source>
        <dbReference type="ARBA" id="ARBA00024331"/>
    </source>
</evidence>
<proteinExistence type="inferred from homology"/>
<accession>A0A9R1VVB8</accession>
<dbReference type="EMBL" id="NBSK02000004">
    <property type="protein sequence ID" value="KAJ0211316.1"/>
    <property type="molecule type" value="Genomic_DNA"/>
</dbReference>
<comment type="subunit">
    <text evidence="2">Homodimer.</text>
</comment>
<dbReference type="InterPro" id="IPR035990">
    <property type="entry name" value="TIM_sf"/>
</dbReference>
<reference evidence="5 6" key="1">
    <citation type="journal article" date="2017" name="Nat. Commun.">
        <title>Genome assembly with in vitro proximity ligation data and whole-genome triplication in lettuce.</title>
        <authorList>
            <person name="Reyes-Chin-Wo S."/>
            <person name="Wang Z."/>
            <person name="Yang X."/>
            <person name="Kozik A."/>
            <person name="Arikit S."/>
            <person name="Song C."/>
            <person name="Xia L."/>
            <person name="Froenicke L."/>
            <person name="Lavelle D.O."/>
            <person name="Truco M.J."/>
            <person name="Xia R."/>
            <person name="Zhu S."/>
            <person name="Xu C."/>
            <person name="Xu H."/>
            <person name="Xu X."/>
            <person name="Cox K."/>
            <person name="Korf I."/>
            <person name="Meyers B.C."/>
            <person name="Michelmore R.W."/>
        </authorList>
    </citation>
    <scope>NUCLEOTIDE SEQUENCE [LARGE SCALE GENOMIC DNA]</scope>
    <source>
        <strain evidence="6">cv. Salinas</strain>
        <tissue evidence="5">Seedlings</tissue>
    </source>
</reference>
<name>A0A9R1VVB8_LACSA</name>
<dbReference type="PROSITE" id="PS51440">
    <property type="entry name" value="TIM_2"/>
    <property type="match status" value="1"/>
</dbReference>